<dbReference type="AlphaFoldDB" id="A0A916NGQ3"/>
<dbReference type="InterPro" id="IPR000623">
    <property type="entry name" value="Shikimate_kinase/TSH1"/>
</dbReference>
<accession>A0A916NGQ3</accession>
<dbReference type="InterPro" id="IPR027417">
    <property type="entry name" value="P-loop_NTPase"/>
</dbReference>
<feature type="binding site" evidence="7">
    <location>
        <position position="17"/>
    </location>
    <ligand>
        <name>Mg(2+)</name>
        <dbReference type="ChEBI" id="CHEBI:18420"/>
    </ligand>
</feature>
<feature type="binding site" evidence="7">
    <location>
        <position position="119"/>
    </location>
    <ligand>
        <name>ATP</name>
        <dbReference type="ChEBI" id="CHEBI:30616"/>
    </ligand>
</feature>
<comment type="subunit">
    <text evidence="7">Monomer.</text>
</comment>
<keyword evidence="3 7" id="KW-0547">Nucleotide-binding</keyword>
<feature type="binding site" evidence="7">
    <location>
        <position position="35"/>
    </location>
    <ligand>
        <name>substrate</name>
    </ligand>
</feature>
<dbReference type="Proteomes" id="UP000683507">
    <property type="component" value="Chromosome"/>
</dbReference>
<comment type="caution">
    <text evidence="7">Lacks conserved residue(s) required for the propagation of feature annotation.</text>
</comment>
<dbReference type="PRINTS" id="PR01100">
    <property type="entry name" value="SHIKIMTKNASE"/>
</dbReference>
<dbReference type="HAMAP" id="MF_00109">
    <property type="entry name" value="Shikimate_kinase"/>
    <property type="match status" value="1"/>
</dbReference>
<protein>
    <recommendedName>
        <fullName evidence="7">Shikimate kinase</fullName>
        <shortName evidence="7">SK</shortName>
        <ecNumber evidence="7">2.7.1.71</ecNumber>
    </recommendedName>
</protein>
<keyword evidence="7" id="KW-0963">Cytoplasm</keyword>
<comment type="similarity">
    <text evidence="7">Belongs to the shikimate kinase family.</text>
</comment>
<dbReference type="GO" id="GO:0009073">
    <property type="term" value="P:aromatic amino acid family biosynthetic process"/>
    <property type="evidence" value="ECO:0007669"/>
    <property type="project" value="UniProtKB-KW"/>
</dbReference>
<dbReference type="Pfam" id="PF01202">
    <property type="entry name" value="SKI"/>
    <property type="match status" value="1"/>
</dbReference>
<feature type="binding site" evidence="7">
    <location>
        <position position="142"/>
    </location>
    <ligand>
        <name>substrate</name>
    </ligand>
</feature>
<proteinExistence type="inferred from homology"/>
<evidence type="ECO:0000256" key="6">
    <source>
        <dbReference type="ARBA" id="ARBA00023141"/>
    </source>
</evidence>
<dbReference type="SUPFAM" id="SSF52540">
    <property type="entry name" value="P-loop containing nucleoside triphosphate hydrolases"/>
    <property type="match status" value="1"/>
</dbReference>
<comment type="catalytic activity">
    <reaction evidence="7">
        <text>shikimate + ATP = 3-phosphoshikimate + ADP + H(+)</text>
        <dbReference type="Rhea" id="RHEA:13121"/>
        <dbReference type="ChEBI" id="CHEBI:15378"/>
        <dbReference type="ChEBI" id="CHEBI:30616"/>
        <dbReference type="ChEBI" id="CHEBI:36208"/>
        <dbReference type="ChEBI" id="CHEBI:145989"/>
        <dbReference type="ChEBI" id="CHEBI:456216"/>
        <dbReference type="EC" id="2.7.1.71"/>
    </reaction>
</comment>
<evidence type="ECO:0000256" key="3">
    <source>
        <dbReference type="ARBA" id="ARBA00022741"/>
    </source>
</evidence>
<evidence type="ECO:0000313" key="8">
    <source>
        <dbReference type="EMBL" id="CAG5080291.1"/>
    </source>
</evidence>
<dbReference type="GO" id="GO:0005524">
    <property type="term" value="F:ATP binding"/>
    <property type="evidence" value="ECO:0007669"/>
    <property type="project" value="UniProtKB-UniRule"/>
</dbReference>
<keyword evidence="6 7" id="KW-0057">Aromatic amino acid biosynthesis</keyword>
<evidence type="ECO:0000313" key="9">
    <source>
        <dbReference type="Proteomes" id="UP000683507"/>
    </source>
</evidence>
<comment type="function">
    <text evidence="7">Catalyzes the specific phosphorylation of the 3-hydroxyl group of shikimic acid using ATP as a cosubstrate.</text>
</comment>
<name>A0A916NGQ3_9FLAO</name>
<dbReference type="EMBL" id="OU015584">
    <property type="protein sequence ID" value="CAG5080291.1"/>
    <property type="molecule type" value="Genomic_DNA"/>
</dbReference>
<gene>
    <name evidence="7 8" type="primary">aroK</name>
    <name evidence="8" type="ORF">CRYO30217_01247</name>
</gene>
<evidence type="ECO:0000256" key="1">
    <source>
        <dbReference type="ARBA" id="ARBA00022605"/>
    </source>
</evidence>
<evidence type="ECO:0000256" key="2">
    <source>
        <dbReference type="ARBA" id="ARBA00022679"/>
    </source>
</evidence>
<feature type="binding site" evidence="7">
    <location>
        <position position="80"/>
    </location>
    <ligand>
        <name>substrate</name>
    </ligand>
</feature>
<keyword evidence="1 7" id="KW-0028">Amino-acid biosynthesis</keyword>
<dbReference type="Gene3D" id="3.40.50.300">
    <property type="entry name" value="P-loop containing nucleotide triphosphate hydrolases"/>
    <property type="match status" value="1"/>
</dbReference>
<comment type="cofactor">
    <cofactor evidence="7">
        <name>Mg(2+)</name>
        <dbReference type="ChEBI" id="CHEBI:18420"/>
    </cofactor>
    <text evidence="7">Binds 1 Mg(2+) ion per subunit.</text>
</comment>
<keyword evidence="7" id="KW-0479">Metal-binding</keyword>
<comment type="pathway">
    <text evidence="7">Metabolic intermediate biosynthesis; chorismate biosynthesis; chorismate from D-erythrose 4-phosphate and phosphoenolpyruvate: step 5/7.</text>
</comment>
<dbReference type="GO" id="GO:0000287">
    <property type="term" value="F:magnesium ion binding"/>
    <property type="evidence" value="ECO:0007669"/>
    <property type="project" value="UniProtKB-UniRule"/>
</dbReference>
<evidence type="ECO:0000256" key="4">
    <source>
        <dbReference type="ARBA" id="ARBA00022777"/>
    </source>
</evidence>
<keyword evidence="7" id="KW-0460">Magnesium</keyword>
<feature type="binding site" evidence="7">
    <location>
        <position position="59"/>
    </location>
    <ligand>
        <name>substrate</name>
    </ligand>
</feature>
<keyword evidence="4 7" id="KW-0418">Kinase</keyword>
<organism evidence="8 9">
    <name type="scientific">Parvicella tangerina</name>
    <dbReference type="NCBI Taxonomy" id="2829795"/>
    <lineage>
        <taxon>Bacteria</taxon>
        <taxon>Pseudomonadati</taxon>
        <taxon>Bacteroidota</taxon>
        <taxon>Flavobacteriia</taxon>
        <taxon>Flavobacteriales</taxon>
        <taxon>Parvicellaceae</taxon>
        <taxon>Parvicella</taxon>
    </lineage>
</organism>
<keyword evidence="5 7" id="KW-0067">ATP-binding</keyword>
<dbReference type="GO" id="GO:0004765">
    <property type="term" value="F:shikimate kinase activity"/>
    <property type="evidence" value="ECO:0007669"/>
    <property type="project" value="UniProtKB-UniRule"/>
</dbReference>
<dbReference type="PANTHER" id="PTHR21087:SF16">
    <property type="entry name" value="SHIKIMATE KINASE 1, CHLOROPLASTIC"/>
    <property type="match status" value="1"/>
</dbReference>
<evidence type="ECO:0000256" key="5">
    <source>
        <dbReference type="ARBA" id="ARBA00022840"/>
    </source>
</evidence>
<sequence>MRKTNVILIGLMGVGKSSIAKELADRLSFNVLDTDERIEFEQGKTINEIFAEHGEDHFRQLESRLLRDLKISNTVISTGGGMPVYNANMGYLNELGFTVYLKISPENLSGRLWVMRRKRPLLKSVENIEQLQELLSCQLRQRETYYLSADHVLDVNNKASCEIVDDLMGFIKNLN</sequence>
<dbReference type="CDD" id="cd00464">
    <property type="entry name" value="SK"/>
    <property type="match status" value="1"/>
</dbReference>
<dbReference type="GO" id="GO:0008652">
    <property type="term" value="P:amino acid biosynthetic process"/>
    <property type="evidence" value="ECO:0007669"/>
    <property type="project" value="UniProtKB-KW"/>
</dbReference>
<dbReference type="RefSeq" id="WP_258541456.1">
    <property type="nucleotide sequence ID" value="NZ_OU015584.1"/>
</dbReference>
<dbReference type="EC" id="2.7.1.71" evidence="7"/>
<dbReference type="GO" id="GO:0005829">
    <property type="term" value="C:cytosol"/>
    <property type="evidence" value="ECO:0007669"/>
    <property type="project" value="TreeGrafter"/>
</dbReference>
<feature type="binding site" evidence="7">
    <location>
        <begin position="13"/>
        <end position="18"/>
    </location>
    <ligand>
        <name>ATP</name>
        <dbReference type="ChEBI" id="CHEBI:30616"/>
    </ligand>
</feature>
<keyword evidence="9" id="KW-1185">Reference proteome</keyword>
<dbReference type="PANTHER" id="PTHR21087">
    <property type="entry name" value="SHIKIMATE KINASE"/>
    <property type="match status" value="1"/>
</dbReference>
<reference evidence="8" key="1">
    <citation type="submission" date="2021-04" db="EMBL/GenBank/DDBJ databases">
        <authorList>
            <person name="Rodrigo-Torres L."/>
            <person name="Arahal R. D."/>
            <person name="Lucena T."/>
        </authorList>
    </citation>
    <scope>NUCLEOTIDE SEQUENCE</scope>
    <source>
        <strain evidence="8">AS29M-1</strain>
    </source>
</reference>
<dbReference type="InterPro" id="IPR031322">
    <property type="entry name" value="Shikimate/glucono_kinase"/>
</dbReference>
<comment type="subcellular location">
    <subcellularLocation>
        <location evidence="7">Cytoplasm</location>
    </subcellularLocation>
</comment>
<keyword evidence="2 7" id="KW-0808">Transferase</keyword>
<dbReference type="GO" id="GO:0009423">
    <property type="term" value="P:chorismate biosynthetic process"/>
    <property type="evidence" value="ECO:0007669"/>
    <property type="project" value="UniProtKB-UniRule"/>
</dbReference>
<dbReference type="KEGG" id="ptan:CRYO30217_01247"/>
<evidence type="ECO:0000256" key="7">
    <source>
        <dbReference type="HAMAP-Rule" id="MF_00109"/>
    </source>
</evidence>